<dbReference type="Proteomes" id="UP000601055">
    <property type="component" value="Unassembled WGS sequence"/>
</dbReference>
<feature type="transmembrane region" description="Helical" evidence="1">
    <location>
        <begin position="7"/>
        <end position="25"/>
    </location>
</feature>
<gene>
    <name evidence="3" type="ORF">GM921_10395</name>
</gene>
<dbReference type="PANTHER" id="PTHR36453:SF1">
    <property type="entry name" value="RIGHT HANDED BETA HELIX DOMAIN-CONTAINING PROTEIN"/>
    <property type="match status" value="1"/>
</dbReference>
<evidence type="ECO:0000259" key="2">
    <source>
        <dbReference type="Pfam" id="PF13229"/>
    </source>
</evidence>
<dbReference type="PANTHER" id="PTHR36453">
    <property type="entry name" value="SECRETED PROTEIN-RELATED"/>
    <property type="match status" value="1"/>
</dbReference>
<keyword evidence="4" id="KW-1185">Reference proteome</keyword>
<reference evidence="3" key="1">
    <citation type="submission" date="2019-11" db="EMBL/GenBank/DDBJ databases">
        <title>Description of Pedobacter sp. LMG 31464T.</title>
        <authorList>
            <person name="Carlier A."/>
            <person name="Qi S."/>
            <person name="Vandamme P."/>
        </authorList>
    </citation>
    <scope>NUCLEOTIDE SEQUENCE</scope>
    <source>
        <strain evidence="3">LMG 31464</strain>
    </source>
</reference>
<accession>A0A923E1S4</accession>
<protein>
    <recommendedName>
        <fullName evidence="2">Right handed beta helix domain-containing protein</fullName>
    </recommendedName>
</protein>
<comment type="caution">
    <text evidence="3">The sequence shown here is derived from an EMBL/GenBank/DDBJ whole genome shotgun (WGS) entry which is preliminary data.</text>
</comment>
<organism evidence="3 4">
    <name type="scientific">Pedobacter planticolens</name>
    <dbReference type="NCBI Taxonomy" id="2679964"/>
    <lineage>
        <taxon>Bacteria</taxon>
        <taxon>Pseudomonadati</taxon>
        <taxon>Bacteroidota</taxon>
        <taxon>Sphingobacteriia</taxon>
        <taxon>Sphingobacteriales</taxon>
        <taxon>Sphingobacteriaceae</taxon>
        <taxon>Pedobacter</taxon>
    </lineage>
</organism>
<dbReference type="SUPFAM" id="SSF51126">
    <property type="entry name" value="Pectin lyase-like"/>
    <property type="match status" value="1"/>
</dbReference>
<dbReference type="SMART" id="SM00710">
    <property type="entry name" value="PbH1"/>
    <property type="match status" value="7"/>
</dbReference>
<keyword evidence="1" id="KW-0812">Transmembrane</keyword>
<sequence>MMSKCKSIFLIFSLMIGALMISWVFKEVREIEIYVSPLGDDLAKGDKVSPFRTIIRAQEYIRSLKLENYSKVLVNLRKGVYIIDKPLLFTVKDGGTKDCLIEYHAYQNEEVIISGGIRLASNWQKIKGSSNLWKLKIDNSLPPINQLFANGVRLTRSTSPMKYTVGALKQYGKVLDSLGRYNFEAIEKLKRRDLLPFCSFVYSDKDLEGIADLANVELLIYHSWEGSRHTIASVNELEKSVFLKSPSVLPVGFFSNRNRYVIENSKQFLKNAGDWCFDNKTNELWYVSQENKNPNQMEFVTPIVDQLLMVKGDVKTNSPVQNLKFSGIKFSHNRAPRGINVEGILISAKTKLPWMDVKTGFSGYQTSVECGQSIWLQYATNIIFQKCTFSKLGTYALRIDQYATQTQIDACEFYDLGGGGVILGYNIRNAPTQGMLAAASPSENVIKDCKIYNGGIIYPSAVGIAIMNATNSYIINNEIYNFGYSGISSGWTWGFGPSYTYGNRIENNKIHDVMKLLADGGGIYTLGRQPNTSIVGNVIYNIFKSKDAVGSDNNGIFFDEGSSEMFVGGNLIYNIENQKIRYNQTDSAKIKWKR</sequence>
<evidence type="ECO:0000256" key="1">
    <source>
        <dbReference type="SAM" id="Phobius"/>
    </source>
</evidence>
<evidence type="ECO:0000313" key="4">
    <source>
        <dbReference type="Proteomes" id="UP000601055"/>
    </source>
</evidence>
<keyword evidence="1" id="KW-0472">Membrane</keyword>
<dbReference type="EMBL" id="WNXD01000002">
    <property type="protein sequence ID" value="MBB2145897.1"/>
    <property type="molecule type" value="Genomic_DNA"/>
</dbReference>
<name>A0A923E1S4_9SPHI</name>
<dbReference type="Pfam" id="PF13229">
    <property type="entry name" value="Beta_helix"/>
    <property type="match status" value="1"/>
</dbReference>
<dbReference type="InterPro" id="IPR006626">
    <property type="entry name" value="PbH1"/>
</dbReference>
<dbReference type="InterPro" id="IPR011050">
    <property type="entry name" value="Pectin_lyase_fold/virulence"/>
</dbReference>
<dbReference type="Gene3D" id="2.160.20.10">
    <property type="entry name" value="Single-stranded right-handed beta-helix, Pectin lyase-like"/>
    <property type="match status" value="2"/>
</dbReference>
<dbReference type="AlphaFoldDB" id="A0A923E1S4"/>
<proteinExistence type="predicted"/>
<feature type="domain" description="Right handed beta helix" evidence="2">
    <location>
        <begin position="434"/>
        <end position="571"/>
    </location>
</feature>
<evidence type="ECO:0000313" key="3">
    <source>
        <dbReference type="EMBL" id="MBB2145897.1"/>
    </source>
</evidence>
<keyword evidence="1" id="KW-1133">Transmembrane helix</keyword>
<dbReference type="InterPro" id="IPR039448">
    <property type="entry name" value="Beta_helix"/>
</dbReference>
<dbReference type="InterPro" id="IPR012334">
    <property type="entry name" value="Pectin_lyas_fold"/>
</dbReference>